<protein>
    <submittedName>
        <fullName evidence="1">Uncharacterized protein</fullName>
    </submittedName>
</protein>
<accession>A0A5B7JBK6</accession>
<dbReference type="Proteomes" id="UP000324222">
    <property type="component" value="Unassembled WGS sequence"/>
</dbReference>
<sequence length="90" mass="9980">MSALDKQVYAKRFGVAETAHVLVILYIVRLDRAVAQTCLLLEHRLHGVQGRTRQRHRLPGALVSCNDMEPRGDLGAMPGEIWVTASASRT</sequence>
<dbReference type="EMBL" id="VSRR010101700">
    <property type="protein sequence ID" value="MPC95301.1"/>
    <property type="molecule type" value="Genomic_DNA"/>
</dbReference>
<reference evidence="1 2" key="1">
    <citation type="submission" date="2019-05" db="EMBL/GenBank/DDBJ databases">
        <title>Another draft genome of Portunus trituberculatus and its Hox gene families provides insights of decapod evolution.</title>
        <authorList>
            <person name="Jeong J.-H."/>
            <person name="Song I."/>
            <person name="Kim S."/>
            <person name="Choi T."/>
            <person name="Kim D."/>
            <person name="Ryu S."/>
            <person name="Kim W."/>
        </authorList>
    </citation>
    <scope>NUCLEOTIDE SEQUENCE [LARGE SCALE GENOMIC DNA]</scope>
    <source>
        <tissue evidence="1">Muscle</tissue>
    </source>
</reference>
<name>A0A5B7JBK6_PORTR</name>
<organism evidence="1 2">
    <name type="scientific">Portunus trituberculatus</name>
    <name type="common">Swimming crab</name>
    <name type="synonym">Neptunus trituberculatus</name>
    <dbReference type="NCBI Taxonomy" id="210409"/>
    <lineage>
        <taxon>Eukaryota</taxon>
        <taxon>Metazoa</taxon>
        <taxon>Ecdysozoa</taxon>
        <taxon>Arthropoda</taxon>
        <taxon>Crustacea</taxon>
        <taxon>Multicrustacea</taxon>
        <taxon>Malacostraca</taxon>
        <taxon>Eumalacostraca</taxon>
        <taxon>Eucarida</taxon>
        <taxon>Decapoda</taxon>
        <taxon>Pleocyemata</taxon>
        <taxon>Brachyura</taxon>
        <taxon>Eubrachyura</taxon>
        <taxon>Portunoidea</taxon>
        <taxon>Portunidae</taxon>
        <taxon>Portuninae</taxon>
        <taxon>Portunus</taxon>
    </lineage>
</organism>
<keyword evidence="2" id="KW-1185">Reference proteome</keyword>
<gene>
    <name evidence="1" type="ORF">E2C01_090505</name>
</gene>
<proteinExistence type="predicted"/>
<evidence type="ECO:0000313" key="2">
    <source>
        <dbReference type="Proteomes" id="UP000324222"/>
    </source>
</evidence>
<dbReference type="AlphaFoldDB" id="A0A5B7JBK6"/>
<comment type="caution">
    <text evidence="1">The sequence shown here is derived from an EMBL/GenBank/DDBJ whole genome shotgun (WGS) entry which is preliminary data.</text>
</comment>
<evidence type="ECO:0000313" key="1">
    <source>
        <dbReference type="EMBL" id="MPC95301.1"/>
    </source>
</evidence>